<organism evidence="2">
    <name type="scientific">Tanacetum cinerariifolium</name>
    <name type="common">Dalmatian daisy</name>
    <name type="synonym">Chrysanthemum cinerariifolium</name>
    <dbReference type="NCBI Taxonomy" id="118510"/>
    <lineage>
        <taxon>Eukaryota</taxon>
        <taxon>Viridiplantae</taxon>
        <taxon>Streptophyta</taxon>
        <taxon>Embryophyta</taxon>
        <taxon>Tracheophyta</taxon>
        <taxon>Spermatophyta</taxon>
        <taxon>Magnoliopsida</taxon>
        <taxon>eudicotyledons</taxon>
        <taxon>Gunneridae</taxon>
        <taxon>Pentapetalae</taxon>
        <taxon>asterids</taxon>
        <taxon>campanulids</taxon>
        <taxon>Asterales</taxon>
        <taxon>Asteraceae</taxon>
        <taxon>Asteroideae</taxon>
        <taxon>Anthemideae</taxon>
        <taxon>Anthemidinae</taxon>
        <taxon>Tanacetum</taxon>
    </lineage>
</organism>
<evidence type="ECO:0000313" key="2">
    <source>
        <dbReference type="EMBL" id="GFD27712.1"/>
    </source>
</evidence>
<gene>
    <name evidence="2" type="ORF">Tci_899681</name>
</gene>
<feature type="compositionally biased region" description="Low complexity" evidence="1">
    <location>
        <begin position="40"/>
        <end position="57"/>
    </location>
</feature>
<dbReference type="AlphaFoldDB" id="A0A699UXN1"/>
<name>A0A699UXN1_TANCI</name>
<reference evidence="2" key="1">
    <citation type="journal article" date="2019" name="Sci. Rep.">
        <title>Draft genome of Tanacetum cinerariifolium, the natural source of mosquito coil.</title>
        <authorList>
            <person name="Yamashiro T."/>
            <person name="Shiraishi A."/>
            <person name="Satake H."/>
            <person name="Nakayama K."/>
        </authorList>
    </citation>
    <scope>NUCLEOTIDE SEQUENCE</scope>
</reference>
<sequence>GISSGKPNSFQTDSGIKLMLVPKSAMALHLSSLKPHGMRNFPSNGFGRSGNGRSISNKATASGDGLEFTLRVSNCIARERSRP</sequence>
<feature type="region of interest" description="Disordered" evidence="1">
    <location>
        <begin position="37"/>
        <end position="60"/>
    </location>
</feature>
<dbReference type="EMBL" id="BKCJ011379223">
    <property type="protein sequence ID" value="GFD27712.1"/>
    <property type="molecule type" value="Genomic_DNA"/>
</dbReference>
<proteinExistence type="predicted"/>
<feature type="non-terminal residue" evidence="2">
    <location>
        <position position="1"/>
    </location>
</feature>
<comment type="caution">
    <text evidence="2">The sequence shown here is derived from an EMBL/GenBank/DDBJ whole genome shotgun (WGS) entry which is preliminary data.</text>
</comment>
<accession>A0A699UXN1</accession>
<protein>
    <submittedName>
        <fullName evidence="2">Uncharacterized protein</fullName>
    </submittedName>
</protein>
<evidence type="ECO:0000256" key="1">
    <source>
        <dbReference type="SAM" id="MobiDB-lite"/>
    </source>
</evidence>